<proteinExistence type="predicted"/>
<reference evidence="2 3" key="1">
    <citation type="journal article" date="2019" name="Int. J. Syst. Evol. Microbiol.">
        <title>The Global Catalogue of Microorganisms (GCM) 10K type strain sequencing project: providing services to taxonomists for standard genome sequencing and annotation.</title>
        <authorList>
            <consortium name="The Broad Institute Genomics Platform"/>
            <consortium name="The Broad Institute Genome Sequencing Center for Infectious Disease"/>
            <person name="Wu L."/>
            <person name="Ma J."/>
        </authorList>
    </citation>
    <scope>NUCLEOTIDE SEQUENCE [LARGE SCALE GENOMIC DNA]</scope>
    <source>
        <strain evidence="2 3">JCM 6833</strain>
    </source>
</reference>
<dbReference type="InterPro" id="IPR021708">
    <property type="entry name" value="DUF3291"/>
</dbReference>
<protein>
    <recommendedName>
        <fullName evidence="1">DUF3291 domain-containing protein</fullName>
    </recommendedName>
</protein>
<name>A0ABN3PR88_9ACTN</name>
<accession>A0ABN3PR88</accession>
<dbReference type="RefSeq" id="WP_344541533.1">
    <property type="nucleotide sequence ID" value="NZ_BAAATD010000003.1"/>
</dbReference>
<evidence type="ECO:0000313" key="3">
    <source>
        <dbReference type="Proteomes" id="UP001501509"/>
    </source>
</evidence>
<gene>
    <name evidence="2" type="ORF">GCM10010411_31590</name>
</gene>
<evidence type="ECO:0000259" key="1">
    <source>
        <dbReference type="Pfam" id="PF11695"/>
    </source>
</evidence>
<keyword evidence="3" id="KW-1185">Reference proteome</keyword>
<dbReference type="Proteomes" id="UP001501509">
    <property type="component" value="Unassembled WGS sequence"/>
</dbReference>
<dbReference type="InterPro" id="IPR011008">
    <property type="entry name" value="Dimeric_a/b-barrel"/>
</dbReference>
<dbReference type="Pfam" id="PF11695">
    <property type="entry name" value="DUF3291"/>
    <property type="match status" value="1"/>
</dbReference>
<comment type="caution">
    <text evidence="2">The sequence shown here is derived from an EMBL/GenBank/DDBJ whole genome shotgun (WGS) entry which is preliminary data.</text>
</comment>
<dbReference type="EMBL" id="BAAATD010000003">
    <property type="protein sequence ID" value="GAA2595813.1"/>
    <property type="molecule type" value="Genomic_DNA"/>
</dbReference>
<sequence>MPTIPWTEPQTPEPDAQALVMASRFELRSLRQVPGFFLASIAVWRQARRTPGAWGVALKAQLLRRTFWTLSAWSDKPALYGYANAEPHKSTMRRLRGAMRESTFVYWEVPVSELPIDWAEAERRIAAERAAKAS</sequence>
<feature type="domain" description="DUF3291" evidence="1">
    <location>
        <begin position="43"/>
        <end position="127"/>
    </location>
</feature>
<organism evidence="2 3">
    <name type="scientific">Actinomadura fulvescens</name>
    <dbReference type="NCBI Taxonomy" id="46160"/>
    <lineage>
        <taxon>Bacteria</taxon>
        <taxon>Bacillati</taxon>
        <taxon>Actinomycetota</taxon>
        <taxon>Actinomycetes</taxon>
        <taxon>Streptosporangiales</taxon>
        <taxon>Thermomonosporaceae</taxon>
        <taxon>Actinomadura</taxon>
    </lineage>
</organism>
<evidence type="ECO:0000313" key="2">
    <source>
        <dbReference type="EMBL" id="GAA2595813.1"/>
    </source>
</evidence>
<dbReference type="SUPFAM" id="SSF54909">
    <property type="entry name" value="Dimeric alpha+beta barrel"/>
    <property type="match status" value="1"/>
</dbReference>